<keyword evidence="2" id="KW-0812">Transmembrane</keyword>
<feature type="region of interest" description="Disordered" evidence="1">
    <location>
        <begin position="292"/>
        <end position="327"/>
    </location>
</feature>
<dbReference type="AlphaFoldDB" id="A0A0C9X7G9"/>
<organism evidence="4 5">
    <name type="scientific">Laccaria amethystina LaAM-08-1</name>
    <dbReference type="NCBI Taxonomy" id="1095629"/>
    <lineage>
        <taxon>Eukaryota</taxon>
        <taxon>Fungi</taxon>
        <taxon>Dikarya</taxon>
        <taxon>Basidiomycota</taxon>
        <taxon>Agaricomycotina</taxon>
        <taxon>Agaricomycetes</taxon>
        <taxon>Agaricomycetidae</taxon>
        <taxon>Agaricales</taxon>
        <taxon>Agaricineae</taxon>
        <taxon>Hydnangiaceae</taxon>
        <taxon>Laccaria</taxon>
    </lineage>
</organism>
<feature type="chain" id="PRO_5002222700" evidence="3">
    <location>
        <begin position="23"/>
        <end position="327"/>
    </location>
</feature>
<evidence type="ECO:0000313" key="4">
    <source>
        <dbReference type="EMBL" id="KIJ93521.1"/>
    </source>
</evidence>
<feature type="transmembrane region" description="Helical" evidence="2">
    <location>
        <begin position="55"/>
        <end position="79"/>
    </location>
</feature>
<feature type="compositionally biased region" description="Polar residues" evidence="1">
    <location>
        <begin position="234"/>
        <end position="249"/>
    </location>
</feature>
<evidence type="ECO:0000256" key="1">
    <source>
        <dbReference type="SAM" id="MobiDB-lite"/>
    </source>
</evidence>
<reference evidence="5" key="2">
    <citation type="submission" date="2015-01" db="EMBL/GenBank/DDBJ databases">
        <title>Evolutionary Origins and Diversification of the Mycorrhizal Mutualists.</title>
        <authorList>
            <consortium name="DOE Joint Genome Institute"/>
            <consortium name="Mycorrhizal Genomics Consortium"/>
            <person name="Kohler A."/>
            <person name="Kuo A."/>
            <person name="Nagy L.G."/>
            <person name="Floudas D."/>
            <person name="Copeland A."/>
            <person name="Barry K.W."/>
            <person name="Cichocki N."/>
            <person name="Veneault-Fourrey C."/>
            <person name="LaButti K."/>
            <person name="Lindquist E.A."/>
            <person name="Lipzen A."/>
            <person name="Lundell T."/>
            <person name="Morin E."/>
            <person name="Murat C."/>
            <person name="Riley R."/>
            <person name="Ohm R."/>
            <person name="Sun H."/>
            <person name="Tunlid A."/>
            <person name="Henrissat B."/>
            <person name="Grigoriev I.V."/>
            <person name="Hibbett D.S."/>
            <person name="Martin F."/>
        </authorList>
    </citation>
    <scope>NUCLEOTIDE SEQUENCE [LARGE SCALE GENOMIC DNA]</scope>
    <source>
        <strain evidence="5">LaAM-08-1</strain>
    </source>
</reference>
<dbReference type="Proteomes" id="UP000054477">
    <property type="component" value="Unassembled WGS sequence"/>
</dbReference>
<evidence type="ECO:0000256" key="2">
    <source>
        <dbReference type="SAM" id="Phobius"/>
    </source>
</evidence>
<evidence type="ECO:0000256" key="3">
    <source>
        <dbReference type="SAM" id="SignalP"/>
    </source>
</evidence>
<dbReference type="OrthoDB" id="2872628at2759"/>
<gene>
    <name evidence="4" type="ORF">K443DRAFT_135035</name>
</gene>
<name>A0A0C9X7G9_9AGAR</name>
<accession>A0A0C9X7G9</accession>
<reference evidence="4 5" key="1">
    <citation type="submission" date="2014-04" db="EMBL/GenBank/DDBJ databases">
        <authorList>
            <consortium name="DOE Joint Genome Institute"/>
            <person name="Kuo A."/>
            <person name="Kohler A."/>
            <person name="Nagy L.G."/>
            <person name="Floudas D."/>
            <person name="Copeland A."/>
            <person name="Barry K.W."/>
            <person name="Cichocki N."/>
            <person name="Veneault-Fourrey C."/>
            <person name="LaButti K."/>
            <person name="Lindquist E.A."/>
            <person name="Lipzen A."/>
            <person name="Lundell T."/>
            <person name="Morin E."/>
            <person name="Murat C."/>
            <person name="Sun H."/>
            <person name="Tunlid A."/>
            <person name="Henrissat B."/>
            <person name="Grigoriev I.V."/>
            <person name="Hibbett D.S."/>
            <person name="Martin F."/>
            <person name="Nordberg H.P."/>
            <person name="Cantor M.N."/>
            <person name="Hua S.X."/>
        </authorList>
    </citation>
    <scope>NUCLEOTIDE SEQUENCE [LARGE SCALE GENOMIC DNA]</scope>
    <source>
        <strain evidence="4 5">LaAM-08-1</strain>
    </source>
</reference>
<feature type="region of interest" description="Disordered" evidence="1">
    <location>
        <begin position="234"/>
        <end position="255"/>
    </location>
</feature>
<keyword evidence="5" id="KW-1185">Reference proteome</keyword>
<proteinExistence type="predicted"/>
<sequence length="327" mass="35305">MARMKVLFVLCLPLWFLPQAYIIDDRDSAMTYSGSAWQRFSDPSAYMGTTKRHRAVIGGVIGGIALLILACLLFFLVFLRRRRRQQARVEPSLPDTRGPEAQVSQIEPSSGINWATMPPATPPTVASPPPGFYPFNTSGTDALILGQHPYMPPPVPEASDIPSVGLPHASIIAQPAVVRPPITSSSASRTTPATTSIINASTSKPLPLEIQPTRMAPVQDHDFKDLSSVNSFTSPRDSTIDSGTPSIASSAPLVPRSTRNLTDEEVDFVASLYRQRLPPPDIERIIENMLDEGEMGSKGEGPSGGIMVMDSKPIQPPAYDFKGSGRG</sequence>
<keyword evidence="2" id="KW-1133">Transmembrane helix</keyword>
<protein>
    <submittedName>
        <fullName evidence="4">Uncharacterized protein</fullName>
    </submittedName>
</protein>
<dbReference type="HOGENOM" id="CLU_850103_0_0_1"/>
<keyword evidence="2" id="KW-0472">Membrane</keyword>
<evidence type="ECO:0000313" key="5">
    <source>
        <dbReference type="Proteomes" id="UP000054477"/>
    </source>
</evidence>
<feature type="signal peptide" evidence="3">
    <location>
        <begin position="1"/>
        <end position="22"/>
    </location>
</feature>
<dbReference type="EMBL" id="KN838840">
    <property type="protein sequence ID" value="KIJ93521.1"/>
    <property type="molecule type" value="Genomic_DNA"/>
</dbReference>
<keyword evidence="3" id="KW-0732">Signal</keyword>